<accession>A0A928KSE7</accession>
<name>A0A928KSE7_9FIRM</name>
<proteinExistence type="predicted"/>
<dbReference type="Proteomes" id="UP000754750">
    <property type="component" value="Unassembled WGS sequence"/>
</dbReference>
<dbReference type="Pfam" id="PF14386">
    <property type="entry name" value="DUF4417"/>
    <property type="match status" value="1"/>
</dbReference>
<organism evidence="1 2">
    <name type="scientific">Faecalispora sporosphaeroides</name>
    <dbReference type="NCBI Taxonomy" id="1549"/>
    <lineage>
        <taxon>Bacteria</taxon>
        <taxon>Bacillati</taxon>
        <taxon>Bacillota</taxon>
        <taxon>Clostridia</taxon>
        <taxon>Eubacteriales</taxon>
        <taxon>Oscillospiraceae</taxon>
        <taxon>Faecalispora</taxon>
    </lineage>
</organism>
<reference evidence="1" key="1">
    <citation type="submission" date="2019-04" db="EMBL/GenBank/DDBJ databases">
        <title>Evolution of Biomass-Degrading Anaerobic Consortia Revealed by Metagenomics.</title>
        <authorList>
            <person name="Peng X."/>
        </authorList>
    </citation>
    <scope>NUCLEOTIDE SEQUENCE</scope>
    <source>
        <strain evidence="1">SIG551</strain>
    </source>
</reference>
<comment type="caution">
    <text evidence="1">The sequence shown here is derived from an EMBL/GenBank/DDBJ whole genome shotgun (WGS) entry which is preliminary data.</text>
</comment>
<protein>
    <submittedName>
        <fullName evidence="1">DUF4417 domain-containing protein</fullName>
    </submittedName>
</protein>
<evidence type="ECO:0000313" key="1">
    <source>
        <dbReference type="EMBL" id="MBE6833690.1"/>
    </source>
</evidence>
<sequence>MEKLKHYRAVLSPDFSMYVEMAPVLQLYNMFRNRWCGAYFASKGIRVVPTVSWGNENTFEFCFDGIEKGSTVAVSTYMVSEHDNRQDQKEFFLKGYNEMLRKIEPEKIICYNTPFPEMQGDIVFVDYELSSWKFMNDDPYAPSKYVKYICGEEPVPIGSNLIMKSGYVVGENDRDYNSIIQTGMGSAYGGQWKPAKLEDERFLGEPGEIKISYVKTEIG</sequence>
<evidence type="ECO:0000313" key="2">
    <source>
        <dbReference type="Proteomes" id="UP000754750"/>
    </source>
</evidence>
<dbReference type="AlphaFoldDB" id="A0A928KSE7"/>
<dbReference type="InterPro" id="IPR025530">
    <property type="entry name" value="DUF4417"/>
</dbReference>
<gene>
    <name evidence="1" type="ORF">E7512_08945</name>
</gene>
<dbReference type="EMBL" id="SVNY01000004">
    <property type="protein sequence ID" value="MBE6833690.1"/>
    <property type="molecule type" value="Genomic_DNA"/>
</dbReference>